<evidence type="ECO:0000313" key="2">
    <source>
        <dbReference type="Proteomes" id="UP000245919"/>
    </source>
</evidence>
<dbReference type="Proteomes" id="UP000245919">
    <property type="component" value="Chromosome"/>
</dbReference>
<dbReference type="EMBL" id="CP028160">
    <property type="protein sequence ID" value="AWN66950.1"/>
    <property type="molecule type" value="Genomic_DNA"/>
</dbReference>
<accession>A0A2Z3KGW7</accession>
<evidence type="ECO:0008006" key="3">
    <source>
        <dbReference type="Google" id="ProtNLM"/>
    </source>
</evidence>
<dbReference type="Pfam" id="PF06854">
    <property type="entry name" value="Phage_Gp15"/>
    <property type="match status" value="1"/>
</dbReference>
<sequence>MFKLNDKLREQISHEGKEYPVDLSFDNVLDVLDVWNDGSFEPEEKLIASCSLLFGEDILRLVPIDDLIVLFEQIKEEIFSEYEPVETYDLLGNPMKKKSVKADFSLSFDAEYIFTSFVQCYGINLQKELGKLHWDEFRMLLRDLPPEAKLNKVREIRNWKPDKNSTAEEIENMHELQEIYALPEEEGGSE</sequence>
<organism evidence="1 2">
    <name type="scientific">Lactococcus lactis subsp. lactis</name>
    <name type="common">Streptococcus lactis</name>
    <dbReference type="NCBI Taxonomy" id="1360"/>
    <lineage>
        <taxon>Bacteria</taxon>
        <taxon>Bacillati</taxon>
        <taxon>Bacillota</taxon>
        <taxon>Bacilli</taxon>
        <taxon>Lactobacillales</taxon>
        <taxon>Streptococcaceae</taxon>
        <taxon>Lactococcus</taxon>
    </lineage>
</organism>
<dbReference type="InterPro" id="IPR009660">
    <property type="entry name" value="Phage_A500_Gp15"/>
</dbReference>
<dbReference type="GeneID" id="89634621"/>
<protein>
    <recommendedName>
        <fullName evidence="3">Bacteriophage Gp15 protein</fullName>
    </recommendedName>
</protein>
<reference evidence="1 2" key="1">
    <citation type="submission" date="2018-03" db="EMBL/GenBank/DDBJ databases">
        <title>Genome sequence of Lactococcus lactis strain 14B4 from almond drupe.</title>
        <authorList>
            <person name="Tran T.D."/>
            <person name="McGarvey J.A."/>
            <person name="Huynh S."/>
            <person name="Parker C.T."/>
        </authorList>
    </citation>
    <scope>NUCLEOTIDE SEQUENCE [LARGE SCALE GENOMIC DNA]</scope>
    <source>
        <strain evidence="1 2">14B4</strain>
    </source>
</reference>
<evidence type="ECO:0000313" key="1">
    <source>
        <dbReference type="EMBL" id="AWN66950.1"/>
    </source>
</evidence>
<dbReference type="AlphaFoldDB" id="A0A2Z3KGW7"/>
<proteinExistence type="predicted"/>
<name>A0A2Z3KGW7_LACLL</name>
<gene>
    <name evidence="1" type="ORF">LL14B4_12620</name>
</gene>
<dbReference type="RefSeq" id="WP_109991365.1">
    <property type="nucleotide sequence ID" value="NZ_CP028160.1"/>
</dbReference>